<evidence type="ECO:0000256" key="1">
    <source>
        <dbReference type="SAM" id="SignalP"/>
    </source>
</evidence>
<keyword evidence="1" id="KW-0732">Signal</keyword>
<dbReference type="AlphaFoldDB" id="A0A2D0NHP8"/>
<proteinExistence type="predicted"/>
<accession>A0A2D0NHP8</accession>
<dbReference type="InterPro" id="IPR043781">
    <property type="entry name" value="DUF5723"/>
</dbReference>
<organism evidence="3 4">
    <name type="scientific">Flavilitoribacter nigricans (strain ATCC 23147 / DSM 23189 / NBRC 102662 / NCIMB 1420 / SS-2)</name>
    <name type="common">Lewinella nigricans</name>
    <dbReference type="NCBI Taxonomy" id="1122177"/>
    <lineage>
        <taxon>Bacteria</taxon>
        <taxon>Pseudomonadati</taxon>
        <taxon>Bacteroidota</taxon>
        <taxon>Saprospiria</taxon>
        <taxon>Saprospirales</taxon>
        <taxon>Lewinellaceae</taxon>
        <taxon>Flavilitoribacter</taxon>
    </lineage>
</organism>
<dbReference type="Proteomes" id="UP000223913">
    <property type="component" value="Unassembled WGS sequence"/>
</dbReference>
<feature type="signal peptide" evidence="1">
    <location>
        <begin position="1"/>
        <end position="20"/>
    </location>
</feature>
<evidence type="ECO:0000313" key="3">
    <source>
        <dbReference type="EMBL" id="PHN08034.1"/>
    </source>
</evidence>
<dbReference type="RefSeq" id="WP_099148553.1">
    <property type="nucleotide sequence ID" value="NZ_PDUD01000003.1"/>
</dbReference>
<gene>
    <name evidence="3" type="ORF">CRP01_03190</name>
</gene>
<protein>
    <recommendedName>
        <fullName evidence="2">DUF5723 domain-containing protein</fullName>
    </recommendedName>
</protein>
<comment type="caution">
    <text evidence="3">The sequence shown here is derived from an EMBL/GenBank/DDBJ whole genome shotgun (WGS) entry which is preliminary data.</text>
</comment>
<dbReference type="Pfam" id="PF18990">
    <property type="entry name" value="DUF5723"/>
    <property type="match status" value="1"/>
</dbReference>
<dbReference type="EMBL" id="PDUD01000003">
    <property type="protein sequence ID" value="PHN08034.1"/>
    <property type="molecule type" value="Genomic_DNA"/>
</dbReference>
<evidence type="ECO:0000313" key="4">
    <source>
        <dbReference type="Proteomes" id="UP000223913"/>
    </source>
</evidence>
<reference evidence="3 4" key="1">
    <citation type="submission" date="2017-10" db="EMBL/GenBank/DDBJ databases">
        <title>The draft genome sequence of Lewinella nigricans NBRC 102662.</title>
        <authorList>
            <person name="Wang K."/>
        </authorList>
    </citation>
    <scope>NUCLEOTIDE SEQUENCE [LARGE SCALE GENOMIC DNA]</scope>
    <source>
        <strain evidence="3 4">NBRC 102662</strain>
    </source>
</reference>
<feature type="chain" id="PRO_5012045023" description="DUF5723 domain-containing protein" evidence="1">
    <location>
        <begin position="21"/>
        <end position="454"/>
    </location>
</feature>
<name>A0A2D0NHP8_FLAN2</name>
<feature type="domain" description="DUF5723" evidence="2">
    <location>
        <begin position="41"/>
        <end position="417"/>
    </location>
</feature>
<evidence type="ECO:0000259" key="2">
    <source>
        <dbReference type="Pfam" id="PF18990"/>
    </source>
</evidence>
<dbReference type="OrthoDB" id="1489601at2"/>
<keyword evidence="4" id="KW-1185">Reference proteome</keyword>
<sequence>MRKSLFTIFLFVVSFSTIFAQQQELSTLLIPNTWQANRLNPAVVPDAKFVIGGPGLYNNLRVNNIVYNDLFGTNELGETALQIDNAIAKLGVQNRILENLDIETLSFGAKLGEIWLTLGHSLRSNAILNYPKTLPQLIWQGNAQFIGQTVSFGPQINMNTYHELSLGFVFEVTQTFTLGGRVKYLSGLNSISSQRNLLQLTTDDDVYQLTLDADYLVNSAGSLRYDGWNELDVAFNFGALTGENLFGKNSGTAFDLGASVQLGKLTLSASALDLGAGIKWKQDVHNYSLNGTYEYVGLDLAQNILEDDQALGSVLDTLREIYNPVETNDPYTTILPQRYYLNAGYQLTDSWHLGALVYYENGEFGLSEPAFAFAANTQIIPQLNIGGTFAYRHEQFSNLGLNLSLQLGPARILVATDNIFTAIRPKESHSANVRLGTSLLFGKTRPAGRGEAIY</sequence>